<gene>
    <name evidence="2" type="ORF">PTI45_02267</name>
</gene>
<dbReference type="PANTHER" id="PTHR38011:SF11">
    <property type="entry name" value="2,5-DIAMINO-6-RIBOSYLAMINO-4(3H)-PYRIMIDINONE 5'-PHOSPHATE REDUCTASE"/>
    <property type="match status" value="1"/>
</dbReference>
<dbReference type="AlphaFoldDB" id="A0A1E3L392"/>
<dbReference type="Gene3D" id="3.40.430.10">
    <property type="entry name" value="Dihydrofolate Reductase, subunit A"/>
    <property type="match status" value="1"/>
</dbReference>
<dbReference type="InterPro" id="IPR050765">
    <property type="entry name" value="Riboflavin_Biosynth_HTPR"/>
</dbReference>
<dbReference type="GO" id="GO:0009231">
    <property type="term" value="P:riboflavin biosynthetic process"/>
    <property type="evidence" value="ECO:0007669"/>
    <property type="project" value="InterPro"/>
</dbReference>
<dbReference type="EC" id="1.5.1.3" evidence="2"/>
<dbReference type="GO" id="GO:0008703">
    <property type="term" value="F:5-amino-6-(5-phosphoribosylamino)uracil reductase activity"/>
    <property type="evidence" value="ECO:0007669"/>
    <property type="project" value="InterPro"/>
</dbReference>
<comment type="caution">
    <text evidence="2">The sequence shown here is derived from an EMBL/GenBank/DDBJ whole genome shotgun (WGS) entry which is preliminary data.</text>
</comment>
<dbReference type="Pfam" id="PF01872">
    <property type="entry name" value="RibD_C"/>
    <property type="match status" value="1"/>
</dbReference>
<dbReference type="Proteomes" id="UP000094578">
    <property type="component" value="Unassembled WGS sequence"/>
</dbReference>
<dbReference type="SUPFAM" id="SSF53597">
    <property type="entry name" value="Dihydrofolate reductase-like"/>
    <property type="match status" value="1"/>
</dbReference>
<dbReference type="STRING" id="1886670.PTI45_02267"/>
<reference evidence="2 3" key="1">
    <citation type="submission" date="2016-08" db="EMBL/GenBank/DDBJ databases">
        <title>Genome sequencing of Paenibacillus sp. TI45-13ar, isolated from Korean traditional nuruk.</title>
        <authorList>
            <person name="Kim S.-J."/>
        </authorList>
    </citation>
    <scope>NUCLEOTIDE SEQUENCE [LARGE SCALE GENOMIC DNA]</scope>
    <source>
        <strain evidence="2 3">TI45-13ar</strain>
    </source>
</reference>
<dbReference type="PANTHER" id="PTHR38011">
    <property type="entry name" value="DIHYDROFOLATE REDUCTASE FAMILY PROTEIN (AFU_ORTHOLOGUE AFUA_8G06820)"/>
    <property type="match status" value="1"/>
</dbReference>
<accession>A0A1E3L392</accession>
<protein>
    <submittedName>
        <fullName evidence="2">Dihydrofolate reductase</fullName>
        <ecNumber evidence="2">1.5.1.3</ecNumber>
    </submittedName>
</protein>
<evidence type="ECO:0000313" key="2">
    <source>
        <dbReference type="EMBL" id="ODP28277.1"/>
    </source>
</evidence>
<sequence>MKFKDPSKRRVILFIAMSLDGYIADEQGSVEWLEQIEGEGDNGYNDFIEQVDTIFMGRHTYEVIQGFDMPFPYQDKQCYVFSRSSQQADEHVTPIQEELTSWVPQQLEQSGKHIWLMGGGQLVHEFLQHHWIDEMIITIAPVMLGSGIPLFREGFPTSSWIAQETRSYGQLVTLHYVKPDLLQSPAPDQQ</sequence>
<dbReference type="InterPro" id="IPR002734">
    <property type="entry name" value="RibDG_C"/>
</dbReference>
<keyword evidence="3" id="KW-1185">Reference proteome</keyword>
<evidence type="ECO:0000259" key="1">
    <source>
        <dbReference type="Pfam" id="PF01872"/>
    </source>
</evidence>
<dbReference type="PATRIC" id="fig|1886670.3.peg.2307"/>
<dbReference type="InterPro" id="IPR024072">
    <property type="entry name" value="DHFR-like_dom_sf"/>
</dbReference>
<dbReference type="RefSeq" id="WP_069327691.1">
    <property type="nucleotide sequence ID" value="NZ_MDER01000039.1"/>
</dbReference>
<organism evidence="2 3">
    <name type="scientific">Paenibacillus nuruki</name>
    <dbReference type="NCBI Taxonomy" id="1886670"/>
    <lineage>
        <taxon>Bacteria</taxon>
        <taxon>Bacillati</taxon>
        <taxon>Bacillota</taxon>
        <taxon>Bacilli</taxon>
        <taxon>Bacillales</taxon>
        <taxon>Paenibacillaceae</taxon>
        <taxon>Paenibacillus</taxon>
    </lineage>
</organism>
<proteinExistence type="predicted"/>
<evidence type="ECO:0000313" key="3">
    <source>
        <dbReference type="Proteomes" id="UP000094578"/>
    </source>
</evidence>
<name>A0A1E3L392_9BACL</name>
<feature type="domain" description="Bacterial bifunctional deaminase-reductase C-terminal" evidence="1">
    <location>
        <begin position="10"/>
        <end position="170"/>
    </location>
</feature>
<keyword evidence="2" id="KW-0560">Oxidoreductase</keyword>
<dbReference type="GO" id="GO:0004146">
    <property type="term" value="F:dihydrofolate reductase activity"/>
    <property type="evidence" value="ECO:0007669"/>
    <property type="project" value="UniProtKB-EC"/>
</dbReference>
<dbReference type="EMBL" id="MDER01000039">
    <property type="protein sequence ID" value="ODP28277.1"/>
    <property type="molecule type" value="Genomic_DNA"/>
</dbReference>